<sequence length="805" mass="90847">MSTIKVPFYVQAQPRSRENFIRSHAILSEALNLIAIASGFGHTLEIWNWAKRKKVQSINDAYRWAYARQAQAGPYPLAAYREDTDTIDLYPASPSTTSKKPFGKPRSINLRKTGLPHTPKLPELAYSATGPLLVAAAGPRPPRPDAPPAEHAALLMVWQLADSTGAPAHQQQHRPYKSLVPDRSRYPELEDSLPLCLATYGSVAVSVWAAARFRTIGGPGTWQVEPVAVTERVVLVWDFGGDEDVTTYRIPDVLCCVSPDCRFVAYCDPGGAGGKGPAGGLVVLDATSGRELWRLGGMAPSSDGGSGRRSGRSSLKSGNNDDLAMDNNNSLAVITPCESANTSVNKPPLNLMDLPTELHLEFVEFGLLVPARRDKWTPQNKKLIGGAVRDLTLVNRYFRRLTAPYLFKRICINDMSEATCQDLLLDSMKLMHNLSTSLLLKKTQKFTISIGRTPQPNHAYIEDEFISTLDYIRPPTQRFVLEKETTPWPFLQKVRKIWNKWQSNGAPHYILNTTQLELSAPRGHRFDFQFLTHPYIHMERLWLDFDPEWLRPHSLNLSRFAHLKYVMIRAYPSSPLCDNSDLRYQGFSEQGDKPNLGQLAQSLPHLKHFAMCGLLNGPIRNIASLLTPMKSLEQLDITDQQPVTLQQITDVRQMLHPYERIDKAMCNSKLIREHPANMDRIEAATLFYTAIPSLERICFVRDQIGAMYHAVRDKDKVLERVEEKETVMEKYRYLHMRNIKVWRCGFPNVLGYNLFNASALASEATTLLSEKAFWVSQAYLDGDSSVVPDEFEWKICLWKAFGHTE</sequence>
<proteinExistence type="predicted"/>
<gene>
    <name evidence="2" type="ORF">VSDG_03357</name>
</gene>
<dbReference type="STRING" id="252740.A0A423WB28"/>
<feature type="region of interest" description="Disordered" evidence="1">
    <location>
        <begin position="91"/>
        <end position="114"/>
    </location>
</feature>
<evidence type="ECO:0000256" key="1">
    <source>
        <dbReference type="SAM" id="MobiDB-lite"/>
    </source>
</evidence>
<organism evidence="2 3">
    <name type="scientific">Cytospora chrysosperma</name>
    <name type="common">Cytospora canker fungus</name>
    <name type="synonym">Sphaeria chrysosperma</name>
    <dbReference type="NCBI Taxonomy" id="252740"/>
    <lineage>
        <taxon>Eukaryota</taxon>
        <taxon>Fungi</taxon>
        <taxon>Dikarya</taxon>
        <taxon>Ascomycota</taxon>
        <taxon>Pezizomycotina</taxon>
        <taxon>Sordariomycetes</taxon>
        <taxon>Sordariomycetidae</taxon>
        <taxon>Diaporthales</taxon>
        <taxon>Cytosporaceae</taxon>
        <taxon>Cytospora</taxon>
    </lineage>
</organism>
<keyword evidence="3" id="KW-1185">Reference proteome</keyword>
<dbReference type="AlphaFoldDB" id="A0A423WB28"/>
<evidence type="ECO:0000313" key="2">
    <source>
        <dbReference type="EMBL" id="ROW00580.1"/>
    </source>
</evidence>
<dbReference type="EMBL" id="LJZO01000008">
    <property type="protein sequence ID" value="ROW00580.1"/>
    <property type="molecule type" value="Genomic_DNA"/>
</dbReference>
<accession>A0A423WB28</accession>
<reference evidence="2 3" key="1">
    <citation type="submission" date="2015-09" db="EMBL/GenBank/DDBJ databases">
        <title>Host preference determinants of Valsa canker pathogens revealed by comparative genomics.</title>
        <authorList>
            <person name="Yin Z."/>
            <person name="Huang L."/>
        </authorList>
    </citation>
    <scope>NUCLEOTIDE SEQUENCE [LARGE SCALE GENOMIC DNA]</scope>
    <source>
        <strain evidence="2 3">YSFL</strain>
    </source>
</reference>
<name>A0A423WB28_CYTCH</name>
<comment type="caution">
    <text evidence="2">The sequence shown here is derived from an EMBL/GenBank/DDBJ whole genome shotgun (WGS) entry which is preliminary data.</text>
</comment>
<feature type="region of interest" description="Disordered" evidence="1">
    <location>
        <begin position="295"/>
        <end position="323"/>
    </location>
</feature>
<protein>
    <submittedName>
        <fullName evidence="2">Uncharacterized protein</fullName>
    </submittedName>
</protein>
<dbReference type="OrthoDB" id="3256367at2759"/>
<evidence type="ECO:0000313" key="3">
    <source>
        <dbReference type="Proteomes" id="UP000284375"/>
    </source>
</evidence>
<dbReference type="Proteomes" id="UP000284375">
    <property type="component" value="Unassembled WGS sequence"/>
</dbReference>